<protein>
    <submittedName>
        <fullName evidence="3">Uncharacterized protein</fullName>
    </submittedName>
</protein>
<keyword evidence="1" id="KW-0175">Coiled coil</keyword>
<keyword evidence="4" id="KW-1185">Reference proteome</keyword>
<evidence type="ECO:0000313" key="3">
    <source>
        <dbReference type="EMBL" id="CAH1801980.1"/>
    </source>
</evidence>
<feature type="compositionally biased region" description="Polar residues" evidence="2">
    <location>
        <begin position="208"/>
        <end position="237"/>
    </location>
</feature>
<reference evidence="3" key="1">
    <citation type="submission" date="2022-03" db="EMBL/GenBank/DDBJ databases">
        <authorList>
            <person name="Martin C."/>
        </authorList>
    </citation>
    <scope>NUCLEOTIDE SEQUENCE</scope>
</reference>
<dbReference type="EMBL" id="CAIIXF020000012">
    <property type="protein sequence ID" value="CAH1801980.1"/>
    <property type="molecule type" value="Genomic_DNA"/>
</dbReference>
<feature type="coiled-coil region" evidence="1">
    <location>
        <begin position="151"/>
        <end position="189"/>
    </location>
</feature>
<dbReference type="AlphaFoldDB" id="A0A8S4Q7X8"/>
<sequence length="518" mass="58712">MASVNGAHVSHEAISDLDICVVRILSNTDCMPRHEVTEQLVLDIDETLLNESRNLLFDLAKLKLSLQCTKEYGPIAARGYDQIEEVKPRKRTGERKNVSLANDIYDLYCYKMDYTESFPRNVTSQASHIPELKRKAQPPPNALEMGTNLKVIELTAEVVEMRKQLKEIKRDHQVEIDRLNITVNKLKIELGQHTCMSLSPRYGKMPISSDSVSGNKPLSQSNTRPRANSEPVQTYANVITKKSAGRETALETNNNKPEKNNNNETGSNTECSKNDKPIGPISSSKSSVNETHKPAQVPNDTVPNDDEGFTLVERGRNRKDSVTRFGERRQVNLQSLGHLKQRSTSNAKTLNTSKTRTLKGIAYEKTQTLYLENVGVEYGDTDSEIEDLVREHIKSNIGINVTKMYVVGNKYSTIRVGIKLIVPQSAANKAIESDAWPHPVTCRPWEHKPSSRGKRIPPHITYRSNRYRDEQDPSSYAYDEDYINNDDAYYSDIRDSTKNYESRLHKYSLRATENNCSY</sequence>
<evidence type="ECO:0000256" key="2">
    <source>
        <dbReference type="SAM" id="MobiDB-lite"/>
    </source>
</evidence>
<name>A0A8S4Q7X8_OWEFU</name>
<comment type="caution">
    <text evidence="3">The sequence shown here is derived from an EMBL/GenBank/DDBJ whole genome shotgun (WGS) entry which is preliminary data.</text>
</comment>
<proteinExistence type="predicted"/>
<evidence type="ECO:0000313" key="4">
    <source>
        <dbReference type="Proteomes" id="UP000749559"/>
    </source>
</evidence>
<feature type="region of interest" description="Disordered" evidence="2">
    <location>
        <begin position="206"/>
        <end position="308"/>
    </location>
</feature>
<organism evidence="3 4">
    <name type="scientific">Owenia fusiformis</name>
    <name type="common">Polychaete worm</name>
    <dbReference type="NCBI Taxonomy" id="6347"/>
    <lineage>
        <taxon>Eukaryota</taxon>
        <taxon>Metazoa</taxon>
        <taxon>Spiralia</taxon>
        <taxon>Lophotrochozoa</taxon>
        <taxon>Annelida</taxon>
        <taxon>Polychaeta</taxon>
        <taxon>Sedentaria</taxon>
        <taxon>Canalipalpata</taxon>
        <taxon>Sabellida</taxon>
        <taxon>Oweniida</taxon>
        <taxon>Oweniidae</taxon>
        <taxon>Owenia</taxon>
    </lineage>
</organism>
<evidence type="ECO:0000256" key="1">
    <source>
        <dbReference type="SAM" id="Coils"/>
    </source>
</evidence>
<accession>A0A8S4Q7X8</accession>
<dbReference type="Proteomes" id="UP000749559">
    <property type="component" value="Unassembled WGS sequence"/>
</dbReference>
<gene>
    <name evidence="3" type="ORF">OFUS_LOCUS25708</name>
</gene>